<evidence type="ECO:0000313" key="3">
    <source>
        <dbReference type="Proteomes" id="UP000449547"/>
    </source>
</evidence>
<sequence length="265" mass="30084">MSNTEVKQEMTNDFGEEQQSGELIYPPYLFLQLMSNAPEPKVEACLQLAKKWKHEDPDPKDVPKYVAGISAGLYGTKSQALTDALMSMLVALSKTKQFHRMNSSQCVKIIRAIEIVPHQDSRYLYDDVITVVAALWFAFPKQVEEYAKNRGSMLFDFVLDRIVDTFDDKKPILDVVDNLASLILATHGNYPKTSYEYVLQCEGRMHRKYYSRLHGMFAEYGNDGSEDEDDDEDDDEVVNEDEGEGEEAESNEVGHDEAVEVEAES</sequence>
<feature type="compositionally biased region" description="Acidic residues" evidence="1">
    <location>
        <begin position="224"/>
        <end position="250"/>
    </location>
</feature>
<dbReference type="GeneID" id="54780102"/>
<comment type="caution">
    <text evidence="2">The sequence shown here is derived from an EMBL/GenBank/DDBJ whole genome shotgun (WGS) entry which is preliminary data.</text>
</comment>
<evidence type="ECO:0000313" key="2">
    <source>
        <dbReference type="EMBL" id="KAA8905646.1"/>
    </source>
</evidence>
<feature type="region of interest" description="Disordered" evidence="1">
    <location>
        <begin position="220"/>
        <end position="265"/>
    </location>
</feature>
<dbReference type="EMBL" id="SWFT01000044">
    <property type="protein sequence ID" value="KAA8905646.1"/>
    <property type="molecule type" value="Genomic_DNA"/>
</dbReference>
<accession>A0A642UZ81</accession>
<gene>
    <name evidence="2" type="ORF">DIURU_001449</name>
</gene>
<evidence type="ECO:0000256" key="1">
    <source>
        <dbReference type="SAM" id="MobiDB-lite"/>
    </source>
</evidence>
<reference evidence="2 3" key="1">
    <citation type="submission" date="2019-07" db="EMBL/GenBank/DDBJ databases">
        <title>Genome assembly of two rare yeast pathogens: Diutina rugosa and Trichomonascus ciferrii.</title>
        <authorList>
            <person name="Mixao V."/>
            <person name="Saus E."/>
            <person name="Hansen A."/>
            <person name="Lass-Flor C."/>
            <person name="Gabaldon T."/>
        </authorList>
    </citation>
    <scope>NUCLEOTIDE SEQUENCE [LARGE SCALE GENOMIC DNA]</scope>
    <source>
        <strain evidence="2 3">CBS 613</strain>
    </source>
</reference>
<dbReference type="VEuPathDB" id="FungiDB:DIURU_001449"/>
<dbReference type="AlphaFoldDB" id="A0A642UZ81"/>
<protein>
    <submittedName>
        <fullName evidence="2">Uncharacterized protein</fullName>
    </submittedName>
</protein>
<organism evidence="2 3">
    <name type="scientific">Diutina rugosa</name>
    <name type="common">Yeast</name>
    <name type="synonym">Candida rugosa</name>
    <dbReference type="NCBI Taxonomy" id="5481"/>
    <lineage>
        <taxon>Eukaryota</taxon>
        <taxon>Fungi</taxon>
        <taxon>Dikarya</taxon>
        <taxon>Ascomycota</taxon>
        <taxon>Saccharomycotina</taxon>
        <taxon>Pichiomycetes</taxon>
        <taxon>Debaryomycetaceae</taxon>
        <taxon>Diutina</taxon>
    </lineage>
</organism>
<dbReference type="Proteomes" id="UP000449547">
    <property type="component" value="Unassembled WGS sequence"/>
</dbReference>
<keyword evidence="3" id="KW-1185">Reference proteome</keyword>
<name>A0A642UZ81_DIURU</name>
<dbReference type="RefSeq" id="XP_034013806.1">
    <property type="nucleotide sequence ID" value="XM_034153993.1"/>
</dbReference>
<proteinExistence type="predicted"/>